<evidence type="ECO:0000256" key="1">
    <source>
        <dbReference type="ARBA" id="ARBA00010688"/>
    </source>
</evidence>
<keyword evidence="8" id="KW-1185">Reference proteome</keyword>
<reference evidence="7" key="1">
    <citation type="journal article" date="2020" name="Appl. Environ. Microbiol.">
        <title>Medium-Chain Fatty Acid Synthesis by 'Candidatus Weimeria bifida' gen. nov., sp. nov., and 'Candidatus Pseudoramibacter fermentans' sp. nov.</title>
        <authorList>
            <person name="Scarborough M.J."/>
            <person name="Myers K.S."/>
            <person name="Donohue T.J."/>
            <person name="Noguera D.R."/>
        </authorList>
    </citation>
    <scope>NUCLEOTIDE SEQUENCE</scope>
    <source>
        <strain evidence="7">EUB1.1</strain>
    </source>
</reference>
<dbReference type="Gene3D" id="3.40.1190.20">
    <property type="match status" value="1"/>
</dbReference>
<evidence type="ECO:0000259" key="6">
    <source>
        <dbReference type="Pfam" id="PF00294"/>
    </source>
</evidence>
<dbReference type="PANTHER" id="PTHR43085">
    <property type="entry name" value="HEXOKINASE FAMILY MEMBER"/>
    <property type="match status" value="1"/>
</dbReference>
<keyword evidence="2" id="KW-0808">Transferase</keyword>
<dbReference type="EMBL" id="VOGB01000004">
    <property type="protein sequence ID" value="MQM72336.1"/>
    <property type="molecule type" value="Genomic_DNA"/>
</dbReference>
<dbReference type="PROSITE" id="PS00584">
    <property type="entry name" value="PFKB_KINASES_2"/>
    <property type="match status" value="1"/>
</dbReference>
<evidence type="ECO:0000313" key="7">
    <source>
        <dbReference type="EMBL" id="MQM72336.1"/>
    </source>
</evidence>
<dbReference type="CDD" id="cd01167">
    <property type="entry name" value="bac_FRK"/>
    <property type="match status" value="1"/>
</dbReference>
<evidence type="ECO:0000313" key="8">
    <source>
        <dbReference type="Proteomes" id="UP000473648"/>
    </source>
</evidence>
<dbReference type="AlphaFoldDB" id="A0A6L5GQX9"/>
<feature type="domain" description="Carbohydrate kinase PfkB" evidence="6">
    <location>
        <begin position="7"/>
        <end position="308"/>
    </location>
</feature>
<comment type="caution">
    <text evidence="7">The sequence shown here is derived from an EMBL/GenBank/DDBJ whole genome shotgun (WGS) entry which is preliminary data.</text>
</comment>
<dbReference type="InterPro" id="IPR050306">
    <property type="entry name" value="PfkB_Carbo_kinase"/>
</dbReference>
<dbReference type="Pfam" id="PF00294">
    <property type="entry name" value="PfkB"/>
    <property type="match status" value="1"/>
</dbReference>
<evidence type="ECO:0000256" key="3">
    <source>
        <dbReference type="ARBA" id="ARBA00022741"/>
    </source>
</evidence>
<name>A0A6L5GQX9_9FIRM</name>
<evidence type="ECO:0000256" key="4">
    <source>
        <dbReference type="ARBA" id="ARBA00022777"/>
    </source>
</evidence>
<proteinExistence type="inferred from homology"/>
<accession>A0A6L5GQX9</accession>
<comment type="similarity">
    <text evidence="1">Belongs to the carbohydrate kinase PfkB family.</text>
</comment>
<organism evidence="7 8">
    <name type="scientific">Candidatus Pseudoramibacter fermentans</name>
    <dbReference type="NCBI Taxonomy" id="2594427"/>
    <lineage>
        <taxon>Bacteria</taxon>
        <taxon>Bacillati</taxon>
        <taxon>Bacillota</taxon>
        <taxon>Clostridia</taxon>
        <taxon>Eubacteriales</taxon>
        <taxon>Eubacteriaceae</taxon>
        <taxon>Pseudoramibacter</taxon>
    </lineage>
</organism>
<dbReference type="GO" id="GO:0016301">
    <property type="term" value="F:kinase activity"/>
    <property type="evidence" value="ECO:0007669"/>
    <property type="project" value="UniProtKB-KW"/>
</dbReference>
<keyword evidence="3" id="KW-0547">Nucleotide-binding</keyword>
<gene>
    <name evidence="7" type="ORF">FRC53_02670</name>
</gene>
<dbReference type="GO" id="GO:0005524">
    <property type="term" value="F:ATP binding"/>
    <property type="evidence" value="ECO:0007669"/>
    <property type="project" value="UniProtKB-KW"/>
</dbReference>
<sequence length="318" mass="33967">MTLKYDVTALGEALIDFLPVGKSEYGATLFAQNPGGAPANVLTAIDRLCGSTAFIGKVGDDIQGRYIRNVMNNLAIDTSGLILDPNYTTTMAFVDLDENGDRSFSFARKPGADTQLTKEEVNVELIQNASIFHFGSLSLTDEPARSATLYAIEEAKKAGVLVSYDPNYRAPLWPDEATAIAQMRSVVPKVDIMKLSEEECALLTGEAKPEAAADALLSQGVKCVFITLGGDGSMLRTKDVSVFQPGMNVYAVDTTGAGDAFCGAILFQLANQGITQINKDNGKRILKFANIVAGLCVEKHGGIPSMPTITDIQDVLGW</sequence>
<dbReference type="Proteomes" id="UP000473648">
    <property type="component" value="Unassembled WGS sequence"/>
</dbReference>
<dbReference type="InterPro" id="IPR029056">
    <property type="entry name" value="Ribokinase-like"/>
</dbReference>
<keyword evidence="4 7" id="KW-0418">Kinase</keyword>
<dbReference type="InterPro" id="IPR002173">
    <property type="entry name" value="Carboh/pur_kinase_PfkB_CS"/>
</dbReference>
<evidence type="ECO:0000256" key="2">
    <source>
        <dbReference type="ARBA" id="ARBA00022679"/>
    </source>
</evidence>
<keyword evidence="5" id="KW-0067">ATP-binding</keyword>
<dbReference type="InterPro" id="IPR011611">
    <property type="entry name" value="PfkB_dom"/>
</dbReference>
<dbReference type="PANTHER" id="PTHR43085:SF1">
    <property type="entry name" value="PSEUDOURIDINE KINASE-RELATED"/>
    <property type="match status" value="1"/>
</dbReference>
<dbReference type="SUPFAM" id="SSF53613">
    <property type="entry name" value="Ribokinase-like"/>
    <property type="match status" value="1"/>
</dbReference>
<protein>
    <submittedName>
        <fullName evidence="7">Carbohydrate kinase</fullName>
    </submittedName>
</protein>
<evidence type="ECO:0000256" key="5">
    <source>
        <dbReference type="ARBA" id="ARBA00022840"/>
    </source>
</evidence>